<accession>A0ABQ5CAK5</accession>
<sequence>MTTVSSCNEAFDVLMVEIMGKQPLDVKGKAIMKDEKQELRKKTYFHLMLSTQFKKLLQVLGIRAEESKMDVLVLTERETLKFLAQDMSFG</sequence>
<proteinExistence type="predicted"/>
<gene>
    <name evidence="1" type="ORF">Tco_0892975</name>
</gene>
<reference evidence="1" key="1">
    <citation type="journal article" date="2022" name="Int. J. Mol. Sci.">
        <title>Draft Genome of Tanacetum Coccineum: Genomic Comparison of Closely Related Tanacetum-Family Plants.</title>
        <authorList>
            <person name="Yamashiro T."/>
            <person name="Shiraishi A."/>
            <person name="Nakayama K."/>
            <person name="Satake H."/>
        </authorList>
    </citation>
    <scope>NUCLEOTIDE SEQUENCE</scope>
</reference>
<keyword evidence="2" id="KW-1185">Reference proteome</keyword>
<organism evidence="1 2">
    <name type="scientific">Tanacetum coccineum</name>
    <dbReference type="NCBI Taxonomy" id="301880"/>
    <lineage>
        <taxon>Eukaryota</taxon>
        <taxon>Viridiplantae</taxon>
        <taxon>Streptophyta</taxon>
        <taxon>Embryophyta</taxon>
        <taxon>Tracheophyta</taxon>
        <taxon>Spermatophyta</taxon>
        <taxon>Magnoliopsida</taxon>
        <taxon>eudicotyledons</taxon>
        <taxon>Gunneridae</taxon>
        <taxon>Pentapetalae</taxon>
        <taxon>asterids</taxon>
        <taxon>campanulids</taxon>
        <taxon>Asterales</taxon>
        <taxon>Asteraceae</taxon>
        <taxon>Asteroideae</taxon>
        <taxon>Anthemideae</taxon>
        <taxon>Anthemidinae</taxon>
        <taxon>Tanacetum</taxon>
    </lineage>
</organism>
<comment type="caution">
    <text evidence="1">The sequence shown here is derived from an EMBL/GenBank/DDBJ whole genome shotgun (WGS) entry which is preliminary data.</text>
</comment>
<evidence type="ECO:0000313" key="2">
    <source>
        <dbReference type="Proteomes" id="UP001151760"/>
    </source>
</evidence>
<evidence type="ECO:0000313" key="1">
    <source>
        <dbReference type="EMBL" id="GJT23038.1"/>
    </source>
</evidence>
<name>A0ABQ5CAK5_9ASTR</name>
<dbReference type="Proteomes" id="UP001151760">
    <property type="component" value="Unassembled WGS sequence"/>
</dbReference>
<dbReference type="EMBL" id="BQNB010014020">
    <property type="protein sequence ID" value="GJT23038.1"/>
    <property type="molecule type" value="Genomic_DNA"/>
</dbReference>
<evidence type="ECO:0008006" key="3">
    <source>
        <dbReference type="Google" id="ProtNLM"/>
    </source>
</evidence>
<protein>
    <recommendedName>
        <fullName evidence="3">Reverse transcriptase</fullName>
    </recommendedName>
</protein>
<reference evidence="1" key="2">
    <citation type="submission" date="2022-01" db="EMBL/GenBank/DDBJ databases">
        <authorList>
            <person name="Yamashiro T."/>
            <person name="Shiraishi A."/>
            <person name="Satake H."/>
            <person name="Nakayama K."/>
        </authorList>
    </citation>
    <scope>NUCLEOTIDE SEQUENCE</scope>
</reference>